<feature type="disulfide bond" evidence="6">
    <location>
        <begin position="33"/>
        <end position="125"/>
    </location>
</feature>
<evidence type="ECO:0000256" key="3">
    <source>
        <dbReference type="ARBA" id="ARBA00022514"/>
    </source>
</evidence>
<dbReference type="PRINTS" id="PR01937">
    <property type="entry name" value="INTRLEUKIN24"/>
</dbReference>
<name>A0A4W4GI34_ELEEL</name>
<dbReference type="STRING" id="8005.ENSEEEP00000037777"/>
<comment type="subcellular location">
    <subcellularLocation>
        <location evidence="1 7">Secreted</location>
    </subcellularLocation>
</comment>
<dbReference type="GO" id="GO:0005125">
    <property type="term" value="F:cytokine activity"/>
    <property type="evidence" value="ECO:0007669"/>
    <property type="project" value="UniProtKB-UniRule"/>
</dbReference>
<dbReference type="GeneID" id="113579178"/>
<evidence type="ECO:0000256" key="5">
    <source>
        <dbReference type="ARBA" id="ARBA00022729"/>
    </source>
</evidence>
<dbReference type="CTD" id="100004224"/>
<sequence>MKTSLLICGLIGCTLLASLWGTALGHKLHLGLCSLTVHTRELRHHFQHIRKSMISEDTHKGVKLLRGDVMKNLQAMDSCCFLRHVLQFYMEKVFSNYSSSQSLHRRTTSVLANSFHSITKDLRACHAQMHCQCSKEANEKFHAIQVNYDKLEIGAASVKAIGELDSLLEWLESFHD</sequence>
<comment type="function">
    <text evidence="7">Immune regulatory cytokine.</text>
</comment>
<dbReference type="InterPro" id="IPR020444">
    <property type="entry name" value="IL-24"/>
</dbReference>
<proteinExistence type="inferred from homology"/>
<dbReference type="Pfam" id="PF00726">
    <property type="entry name" value="IL10"/>
    <property type="match status" value="1"/>
</dbReference>
<dbReference type="Gene3D" id="1.20.1250.10">
    <property type="match status" value="1"/>
</dbReference>
<dbReference type="GO" id="GO:0005615">
    <property type="term" value="C:extracellular space"/>
    <property type="evidence" value="ECO:0007669"/>
    <property type="project" value="UniProtKB-UniRule"/>
</dbReference>
<keyword evidence="6" id="KW-1015">Disulfide bond</keyword>
<feature type="disulfide bond" evidence="6">
    <location>
        <begin position="80"/>
        <end position="133"/>
    </location>
</feature>
<accession>A0A4W4GI34</accession>
<reference evidence="9" key="1">
    <citation type="journal article" date="2014" name="Science">
        <title>Nonhuman genetics. Genomic basis for the convergent evolution of electric organs.</title>
        <authorList>
            <person name="Gallant J.R."/>
            <person name="Traeger L.L."/>
            <person name="Volkening J.D."/>
            <person name="Moffett H."/>
            <person name="Chen P.H."/>
            <person name="Novina C.D."/>
            <person name="Phillips G.N.Jr."/>
            <person name="Anand R."/>
            <person name="Wells G.B."/>
            <person name="Pinch M."/>
            <person name="Guth R."/>
            <person name="Unguez G.A."/>
            <person name="Albert J.S."/>
            <person name="Zakon H.H."/>
            <person name="Samanta M.P."/>
            <person name="Sussman M.R."/>
        </authorList>
    </citation>
    <scope>NUCLEOTIDE SEQUENCE [LARGE SCALE GENOMIC DNA]</scope>
</reference>
<dbReference type="Proteomes" id="UP000314983">
    <property type="component" value="Chromosome 20"/>
</dbReference>
<reference evidence="8" key="5">
    <citation type="submission" date="2025-09" db="UniProtKB">
        <authorList>
            <consortium name="Ensembl"/>
        </authorList>
    </citation>
    <scope>IDENTIFICATION</scope>
</reference>
<dbReference type="PANTHER" id="PTHR48482:SF3">
    <property type="entry name" value="INTERLEUKIN-19"/>
    <property type="match status" value="1"/>
</dbReference>
<dbReference type="Ensembl" id="ENSEEET00000038215.2">
    <property type="protein sequence ID" value="ENSEEEP00000037777.1"/>
    <property type="gene ID" value="ENSEEEG00000017959.2"/>
</dbReference>
<dbReference type="InterPro" id="IPR009079">
    <property type="entry name" value="4_helix_cytokine-like_core"/>
</dbReference>
<evidence type="ECO:0000256" key="4">
    <source>
        <dbReference type="ARBA" id="ARBA00022525"/>
    </source>
</evidence>
<dbReference type="GeneTree" id="ENSGT00950000183124"/>
<evidence type="ECO:0000313" key="9">
    <source>
        <dbReference type="Proteomes" id="UP000314983"/>
    </source>
</evidence>
<organism evidence="8 9">
    <name type="scientific">Electrophorus electricus</name>
    <name type="common">Electric eel</name>
    <name type="synonym">Gymnotus electricus</name>
    <dbReference type="NCBI Taxonomy" id="8005"/>
    <lineage>
        <taxon>Eukaryota</taxon>
        <taxon>Metazoa</taxon>
        <taxon>Chordata</taxon>
        <taxon>Craniata</taxon>
        <taxon>Vertebrata</taxon>
        <taxon>Euteleostomi</taxon>
        <taxon>Actinopterygii</taxon>
        <taxon>Neopterygii</taxon>
        <taxon>Teleostei</taxon>
        <taxon>Ostariophysi</taxon>
        <taxon>Gymnotiformes</taxon>
        <taxon>Gymnotoidei</taxon>
        <taxon>Gymnotidae</taxon>
        <taxon>Electrophorus</taxon>
    </lineage>
</organism>
<keyword evidence="3 7" id="KW-0202">Cytokine</keyword>
<keyword evidence="9" id="KW-1185">Reference proteome</keyword>
<evidence type="ECO:0000256" key="6">
    <source>
        <dbReference type="PIRSR" id="PIRSR620443-51"/>
    </source>
</evidence>
<comment type="similarity">
    <text evidence="2 7">Belongs to the IL-10 family.</text>
</comment>
<dbReference type="OrthoDB" id="9938154at2759"/>
<keyword evidence="4 7" id="KW-0964">Secreted</keyword>
<dbReference type="PANTHER" id="PTHR48482">
    <property type="entry name" value="INTERLEUKIN-19-RELATED"/>
    <property type="match status" value="1"/>
</dbReference>
<reference evidence="8" key="3">
    <citation type="submission" date="2020-05" db="EMBL/GenBank/DDBJ databases">
        <title>Electrophorus electricus (electric eel) genome, fEleEle1, primary haplotype.</title>
        <authorList>
            <person name="Myers G."/>
            <person name="Meyer A."/>
            <person name="Fedrigo O."/>
            <person name="Formenti G."/>
            <person name="Rhie A."/>
            <person name="Tracey A."/>
            <person name="Sims Y."/>
            <person name="Jarvis E.D."/>
        </authorList>
    </citation>
    <scope>NUCLEOTIDE SEQUENCE [LARGE SCALE GENOMIC DNA]</scope>
</reference>
<dbReference type="KEGG" id="eee:113579178"/>
<evidence type="ECO:0000256" key="1">
    <source>
        <dbReference type="ARBA" id="ARBA00004613"/>
    </source>
</evidence>
<dbReference type="AlphaFoldDB" id="A0A4W4GI34"/>
<dbReference type="SUPFAM" id="SSF47266">
    <property type="entry name" value="4-helical cytokines"/>
    <property type="match status" value="1"/>
</dbReference>
<reference evidence="8" key="4">
    <citation type="submission" date="2025-08" db="UniProtKB">
        <authorList>
            <consortium name="Ensembl"/>
        </authorList>
    </citation>
    <scope>IDENTIFICATION</scope>
</reference>
<dbReference type="OMA" id="RLCHARM"/>
<feature type="disulfide bond" evidence="6">
    <location>
        <begin position="79"/>
        <end position="131"/>
    </location>
</feature>
<gene>
    <name evidence="8" type="primary">il19l</name>
</gene>
<dbReference type="InterPro" id="IPR020443">
    <property type="entry name" value="IL-10/19/20/24/26"/>
</dbReference>
<keyword evidence="5" id="KW-0732">Signal</keyword>
<reference evidence="9" key="2">
    <citation type="journal article" date="2017" name="Sci. Adv.">
        <title>A tail of two voltages: Proteomic comparison of the three electric organs of the electric eel.</title>
        <authorList>
            <person name="Traeger L.L."/>
            <person name="Sabat G."/>
            <person name="Barrett-Wilt G.A."/>
            <person name="Wells G.B."/>
            <person name="Sussman M.R."/>
        </authorList>
    </citation>
    <scope>NUCLEOTIDE SEQUENCE [LARGE SCALE GENOMIC DNA]</scope>
</reference>
<evidence type="ECO:0000256" key="7">
    <source>
        <dbReference type="RuleBase" id="RU368043"/>
    </source>
</evidence>
<evidence type="ECO:0000256" key="2">
    <source>
        <dbReference type="ARBA" id="ARBA00008813"/>
    </source>
</evidence>
<protein>
    <recommendedName>
        <fullName evidence="7">Interleukin family protein</fullName>
    </recommendedName>
</protein>
<evidence type="ECO:0000313" key="8">
    <source>
        <dbReference type="Ensembl" id="ENSEEEP00000037777.1"/>
    </source>
</evidence>
<dbReference type="RefSeq" id="XP_026868736.1">
    <property type="nucleotide sequence ID" value="XM_027012935.2"/>
</dbReference>